<dbReference type="Gene3D" id="3.40.50.1820">
    <property type="entry name" value="alpha/beta hydrolase"/>
    <property type="match status" value="1"/>
</dbReference>
<dbReference type="GO" id="GO:0004771">
    <property type="term" value="F:sterol ester esterase activity"/>
    <property type="evidence" value="ECO:0007669"/>
    <property type="project" value="TreeGrafter"/>
</dbReference>
<feature type="domain" description="Alpha/beta hydrolase fold-3" evidence="3">
    <location>
        <begin position="78"/>
        <end position="277"/>
    </location>
</feature>
<dbReference type="EMBL" id="AQQW01000002">
    <property type="protein sequence ID" value="ETW14070.1"/>
    <property type="molecule type" value="Genomic_DNA"/>
</dbReference>
<dbReference type="AlphaFoldDB" id="W4HPZ4"/>
<evidence type="ECO:0000313" key="5">
    <source>
        <dbReference type="Proteomes" id="UP000019063"/>
    </source>
</evidence>
<dbReference type="InterPro" id="IPR029058">
    <property type="entry name" value="AB_hydrolase_fold"/>
</dbReference>
<dbReference type="GO" id="GO:0019433">
    <property type="term" value="P:triglyceride catabolic process"/>
    <property type="evidence" value="ECO:0007669"/>
    <property type="project" value="TreeGrafter"/>
</dbReference>
<dbReference type="PROSITE" id="PS01173">
    <property type="entry name" value="LIPASE_GDXG_HIS"/>
    <property type="match status" value="1"/>
</dbReference>
<dbReference type="PANTHER" id="PTHR23025">
    <property type="entry name" value="TRIACYLGLYCEROL LIPASE"/>
    <property type="match status" value="1"/>
</dbReference>
<dbReference type="eggNOG" id="COG0657">
    <property type="taxonomic scope" value="Bacteria"/>
</dbReference>
<dbReference type="InterPro" id="IPR013094">
    <property type="entry name" value="AB_hydrolase_3"/>
</dbReference>
<dbReference type="PATRIC" id="fig|1317118.6.peg.876"/>
<sequence length="316" mass="33912">MTGPSPTMQTVLDRLATEDAGLVDPTTLRPQHGRALAELTNMRWNADLPAVREARNVMHAGLPGRWIVPEDDTGTDAILHVHGGGWAFCSVATHEAASRRLANACGCPVLTVDYRLAPEHPYPAGLDDILRAWGASDPARRWSMAGDSAGANLALAATLRLIAADAALPAALLLFYGVYGADFETESYRARENGPGLTRAKMMRYWDWYAAPTLRDDPCVAPLAAQDAALAALPPLYLNAAGLDPLLSDTERLVERLRALGRNDRFDRIEGVVHGFMQMGAALPEARDAFDRAGAAFRHITSTAARGGVAQQGGRP</sequence>
<comment type="caution">
    <text evidence="4">The sequence shown here is derived from an EMBL/GenBank/DDBJ whole genome shotgun (WGS) entry which is preliminary data.</text>
</comment>
<evidence type="ECO:0000313" key="4">
    <source>
        <dbReference type="EMBL" id="ETW14070.1"/>
    </source>
</evidence>
<dbReference type="RefSeq" id="WP_043842311.1">
    <property type="nucleotide sequence ID" value="NZ_AQQW01000002.1"/>
</dbReference>
<dbReference type="InterPro" id="IPR002168">
    <property type="entry name" value="Lipase_GDXG_HIS_AS"/>
</dbReference>
<dbReference type="GO" id="GO:0005829">
    <property type="term" value="C:cytosol"/>
    <property type="evidence" value="ECO:0007669"/>
    <property type="project" value="TreeGrafter"/>
</dbReference>
<dbReference type="Pfam" id="PF07859">
    <property type="entry name" value="Abhydrolase_3"/>
    <property type="match status" value="1"/>
</dbReference>
<reference evidence="4 5" key="1">
    <citation type="journal article" date="2014" name="Antonie Van Leeuwenhoek">
        <title>Roseivivax atlanticus sp. nov., isolated from surface seawater of the Atlantic Ocean.</title>
        <authorList>
            <person name="Li G."/>
            <person name="Lai Q."/>
            <person name="Liu X."/>
            <person name="Sun F."/>
            <person name="Shao Z."/>
        </authorList>
    </citation>
    <scope>NUCLEOTIDE SEQUENCE [LARGE SCALE GENOMIC DNA]</scope>
    <source>
        <strain evidence="4 5">22II-s10s</strain>
    </source>
</reference>
<evidence type="ECO:0000259" key="3">
    <source>
        <dbReference type="Pfam" id="PF07859"/>
    </source>
</evidence>
<keyword evidence="2" id="KW-0378">Hydrolase</keyword>
<name>W4HPZ4_9RHOB</name>
<comment type="similarity">
    <text evidence="1">Belongs to the 'GDXG' lipolytic enzyme family.</text>
</comment>
<dbReference type="Proteomes" id="UP000019063">
    <property type="component" value="Unassembled WGS sequence"/>
</dbReference>
<evidence type="ECO:0000256" key="2">
    <source>
        <dbReference type="ARBA" id="ARBA00022801"/>
    </source>
</evidence>
<dbReference type="SUPFAM" id="SSF53474">
    <property type="entry name" value="alpha/beta-Hydrolases"/>
    <property type="match status" value="1"/>
</dbReference>
<evidence type="ECO:0000256" key="1">
    <source>
        <dbReference type="ARBA" id="ARBA00010515"/>
    </source>
</evidence>
<dbReference type="PANTHER" id="PTHR23025:SF3">
    <property type="entry name" value="HORMONE-SENSITIVE LIPASE"/>
    <property type="match status" value="1"/>
</dbReference>
<keyword evidence="5" id="KW-1185">Reference proteome</keyword>
<gene>
    <name evidence="4" type="ORF">ATO8_04231</name>
</gene>
<organism evidence="4 5">
    <name type="scientific">Roseivivax marinus</name>
    <dbReference type="NCBI Taxonomy" id="1379903"/>
    <lineage>
        <taxon>Bacteria</taxon>
        <taxon>Pseudomonadati</taxon>
        <taxon>Pseudomonadota</taxon>
        <taxon>Alphaproteobacteria</taxon>
        <taxon>Rhodobacterales</taxon>
        <taxon>Roseobacteraceae</taxon>
        <taxon>Roseivivax</taxon>
    </lineage>
</organism>
<protein>
    <submittedName>
        <fullName evidence="4">Esterase</fullName>
    </submittedName>
</protein>
<dbReference type="STRING" id="1379903.ATO8_04231"/>
<accession>W4HPZ4</accession>
<dbReference type="GO" id="GO:0004806">
    <property type="term" value="F:triacylglycerol lipase activity"/>
    <property type="evidence" value="ECO:0007669"/>
    <property type="project" value="TreeGrafter"/>
</dbReference>
<proteinExistence type="inferred from homology"/>